<evidence type="ECO:0000313" key="2">
    <source>
        <dbReference type="Proteomes" id="UP000316621"/>
    </source>
</evidence>
<dbReference type="Gramene" id="RZC49834">
    <property type="protein sequence ID" value="RZC49834"/>
    <property type="gene ID" value="C5167_018259"/>
</dbReference>
<accession>A0A4Y7ILS1</accession>
<sequence>MLLEEKGITQMFKFRFMVKISTIQNK</sequence>
<keyword evidence="2" id="KW-1185">Reference proteome</keyword>
<protein>
    <submittedName>
        <fullName evidence="1">Uncharacterized protein</fullName>
    </submittedName>
</protein>
<dbReference type="EMBL" id="CM010716">
    <property type="protein sequence ID" value="RZC49834.1"/>
    <property type="molecule type" value="Genomic_DNA"/>
</dbReference>
<gene>
    <name evidence="1" type="ORF">C5167_018259</name>
</gene>
<dbReference type="AlphaFoldDB" id="A0A4Y7ILS1"/>
<reference evidence="1 2" key="1">
    <citation type="journal article" date="2018" name="Science">
        <title>The opium poppy genome and morphinan production.</title>
        <authorList>
            <person name="Guo L."/>
            <person name="Winzer T."/>
            <person name="Yang X."/>
            <person name="Li Y."/>
            <person name="Ning Z."/>
            <person name="He Z."/>
            <person name="Teodor R."/>
            <person name="Lu Y."/>
            <person name="Bowser T.A."/>
            <person name="Graham I.A."/>
            <person name="Ye K."/>
        </authorList>
    </citation>
    <scope>NUCLEOTIDE SEQUENCE [LARGE SCALE GENOMIC DNA]</scope>
    <source>
        <strain evidence="2">cv. HN1</strain>
        <tissue evidence="1">Leaves</tissue>
    </source>
</reference>
<evidence type="ECO:0000313" key="1">
    <source>
        <dbReference type="EMBL" id="RZC49834.1"/>
    </source>
</evidence>
<proteinExistence type="predicted"/>
<organism evidence="1 2">
    <name type="scientific">Papaver somniferum</name>
    <name type="common">Opium poppy</name>
    <dbReference type="NCBI Taxonomy" id="3469"/>
    <lineage>
        <taxon>Eukaryota</taxon>
        <taxon>Viridiplantae</taxon>
        <taxon>Streptophyta</taxon>
        <taxon>Embryophyta</taxon>
        <taxon>Tracheophyta</taxon>
        <taxon>Spermatophyta</taxon>
        <taxon>Magnoliopsida</taxon>
        <taxon>Ranunculales</taxon>
        <taxon>Papaveraceae</taxon>
        <taxon>Papaveroideae</taxon>
        <taxon>Papaver</taxon>
    </lineage>
</organism>
<dbReference type="Proteomes" id="UP000316621">
    <property type="component" value="Chromosome 2"/>
</dbReference>
<name>A0A4Y7ILS1_PAPSO</name>